<sequence>MATQAPGAPPAVPGSAAPGQGDAPERRRRVRKTRRKRDPPTPASADTGEAPSLASSDDDRLATDAGHSRRPRRVLLRSATITQQEEDLAGRALIVLVIADTPGNLVDSIVPAFAQWFEIEGSSLAIHRLGPASFLLLSPDEAMASWIFNGGLPFSLPPGRLYVMRWSRFLNSSAGILPSTVEADLKGIPAHAWDSDTAVQLLNEWCLSCGVHPMTAIQRETFRLATWCSNPKDIPPVIELVIPEPAVATGRDARE</sequence>
<organism evidence="2 3">
    <name type="scientific">Panicum hallii var. hallii</name>
    <dbReference type="NCBI Taxonomy" id="1504633"/>
    <lineage>
        <taxon>Eukaryota</taxon>
        <taxon>Viridiplantae</taxon>
        <taxon>Streptophyta</taxon>
        <taxon>Embryophyta</taxon>
        <taxon>Tracheophyta</taxon>
        <taxon>Spermatophyta</taxon>
        <taxon>Magnoliopsida</taxon>
        <taxon>Liliopsida</taxon>
        <taxon>Poales</taxon>
        <taxon>Poaceae</taxon>
        <taxon>PACMAD clade</taxon>
        <taxon>Panicoideae</taxon>
        <taxon>Panicodae</taxon>
        <taxon>Paniceae</taxon>
        <taxon>Panicinae</taxon>
        <taxon>Panicum</taxon>
        <taxon>Panicum sect. Panicum</taxon>
    </lineage>
</organism>
<dbReference type="Proteomes" id="UP000244336">
    <property type="component" value="Chromosome 5"/>
</dbReference>
<evidence type="ECO:0000256" key="1">
    <source>
        <dbReference type="SAM" id="MobiDB-lite"/>
    </source>
</evidence>
<dbReference type="PANTHER" id="PTHR33087">
    <property type="entry name" value="OS07G0539200 PROTEIN"/>
    <property type="match status" value="1"/>
</dbReference>
<dbReference type="Gramene" id="PUZ56696">
    <property type="protein sequence ID" value="PUZ56696"/>
    <property type="gene ID" value="GQ55_5G348300"/>
</dbReference>
<evidence type="ECO:0000313" key="3">
    <source>
        <dbReference type="Proteomes" id="UP000244336"/>
    </source>
</evidence>
<evidence type="ECO:0008006" key="4">
    <source>
        <dbReference type="Google" id="ProtNLM"/>
    </source>
</evidence>
<feature type="region of interest" description="Disordered" evidence="1">
    <location>
        <begin position="1"/>
        <end position="69"/>
    </location>
</feature>
<proteinExistence type="predicted"/>
<dbReference type="PANTHER" id="PTHR33087:SF51">
    <property type="entry name" value="CCHC-TYPE DOMAIN-CONTAINING PROTEIN"/>
    <property type="match status" value="1"/>
</dbReference>
<dbReference type="AlphaFoldDB" id="A0A2T7DM97"/>
<reference evidence="2 3" key="1">
    <citation type="submission" date="2018-04" db="EMBL/GenBank/DDBJ databases">
        <title>WGS assembly of Panicum hallii var. hallii HAL2.</title>
        <authorList>
            <person name="Lovell J."/>
            <person name="Jenkins J."/>
            <person name="Lowry D."/>
            <person name="Mamidi S."/>
            <person name="Sreedasyam A."/>
            <person name="Weng X."/>
            <person name="Barry K."/>
            <person name="Bonette J."/>
            <person name="Campitelli B."/>
            <person name="Daum C."/>
            <person name="Gordon S."/>
            <person name="Gould B."/>
            <person name="Lipzen A."/>
            <person name="MacQueen A."/>
            <person name="Palacio-Mejia J."/>
            <person name="Plott C."/>
            <person name="Shakirov E."/>
            <person name="Shu S."/>
            <person name="Yoshinaga Y."/>
            <person name="Zane M."/>
            <person name="Rokhsar D."/>
            <person name="Grimwood J."/>
            <person name="Schmutz J."/>
            <person name="Juenger T."/>
        </authorList>
    </citation>
    <scope>NUCLEOTIDE SEQUENCE [LARGE SCALE GENOMIC DNA]</scope>
    <source>
        <strain evidence="3">cv. HAL2</strain>
    </source>
</reference>
<name>A0A2T7DM97_9POAL</name>
<dbReference type="InterPro" id="IPR053253">
    <property type="entry name" value="Sex_diff_modulator"/>
</dbReference>
<dbReference type="EMBL" id="CM009753">
    <property type="protein sequence ID" value="PUZ56696.1"/>
    <property type="molecule type" value="Genomic_DNA"/>
</dbReference>
<protein>
    <recommendedName>
        <fullName evidence="4">DUF4283 domain-containing protein</fullName>
    </recommendedName>
</protein>
<dbReference type="STRING" id="1504633.A0A2T7DM97"/>
<feature type="compositionally biased region" description="Basic residues" evidence="1">
    <location>
        <begin position="26"/>
        <end position="37"/>
    </location>
</feature>
<accession>A0A2T7DM97</accession>
<dbReference type="OrthoDB" id="690292at2759"/>
<evidence type="ECO:0000313" key="2">
    <source>
        <dbReference type="EMBL" id="PUZ56696.1"/>
    </source>
</evidence>
<gene>
    <name evidence="2" type="ORF">GQ55_5G348300</name>
</gene>
<keyword evidence="3" id="KW-1185">Reference proteome</keyword>